<evidence type="ECO:0000256" key="2">
    <source>
        <dbReference type="SAM" id="Phobius"/>
    </source>
</evidence>
<keyword evidence="2" id="KW-0472">Membrane</keyword>
<reference evidence="4" key="1">
    <citation type="journal article" date="2015" name="Nature">
        <title>Complex archaea that bridge the gap between prokaryotes and eukaryotes.</title>
        <authorList>
            <person name="Spang A."/>
            <person name="Saw J.H."/>
            <person name="Jorgensen S.L."/>
            <person name="Zaremba-Niedzwiedzka K."/>
            <person name="Martijn J."/>
            <person name="Lind A.E."/>
            <person name="van Eijk R."/>
            <person name="Schleper C."/>
            <person name="Guy L."/>
            <person name="Ettema T.J."/>
        </authorList>
    </citation>
    <scope>NUCLEOTIDE SEQUENCE</scope>
</reference>
<evidence type="ECO:0000259" key="3">
    <source>
        <dbReference type="Pfam" id="PF01478"/>
    </source>
</evidence>
<feature type="domain" description="Prepilin type IV endopeptidase peptidase" evidence="3">
    <location>
        <begin position="13"/>
        <end position="122"/>
    </location>
</feature>
<organism evidence="4">
    <name type="scientific">marine sediment metagenome</name>
    <dbReference type="NCBI Taxonomy" id="412755"/>
    <lineage>
        <taxon>unclassified sequences</taxon>
        <taxon>metagenomes</taxon>
        <taxon>ecological metagenomes</taxon>
    </lineage>
</organism>
<keyword evidence="2" id="KW-0812">Transmembrane</keyword>
<feature type="transmembrane region" description="Helical" evidence="2">
    <location>
        <begin position="61"/>
        <end position="82"/>
    </location>
</feature>
<dbReference type="EMBL" id="LAZR01000190">
    <property type="protein sequence ID" value="KKN83117.1"/>
    <property type="molecule type" value="Genomic_DNA"/>
</dbReference>
<dbReference type="GO" id="GO:0005886">
    <property type="term" value="C:plasma membrane"/>
    <property type="evidence" value="ECO:0007669"/>
    <property type="project" value="TreeGrafter"/>
</dbReference>
<dbReference type="PANTHER" id="PTHR30487:SF0">
    <property type="entry name" value="PREPILIN LEADER PEPTIDASE_N-METHYLTRANSFERASE-RELATED"/>
    <property type="match status" value="1"/>
</dbReference>
<proteinExistence type="inferred from homology"/>
<feature type="transmembrane region" description="Helical" evidence="2">
    <location>
        <begin position="94"/>
        <end position="127"/>
    </location>
</feature>
<feature type="transmembrane region" description="Helical" evidence="2">
    <location>
        <begin position="6"/>
        <end position="23"/>
    </location>
</feature>
<evidence type="ECO:0000313" key="4">
    <source>
        <dbReference type="EMBL" id="KKN83117.1"/>
    </source>
</evidence>
<accession>A0A0F9U715</accession>
<dbReference type="GO" id="GO:0006465">
    <property type="term" value="P:signal peptide processing"/>
    <property type="evidence" value="ECO:0007669"/>
    <property type="project" value="TreeGrafter"/>
</dbReference>
<gene>
    <name evidence="4" type="ORF">LCGC14_0302310</name>
</gene>
<keyword evidence="2" id="KW-1133">Transmembrane helix</keyword>
<dbReference type="InterPro" id="IPR000045">
    <property type="entry name" value="Prepilin_IV_endopep_pep"/>
</dbReference>
<protein>
    <recommendedName>
        <fullName evidence="3">Prepilin type IV endopeptidase peptidase domain-containing protein</fullName>
    </recommendedName>
</protein>
<dbReference type="PANTHER" id="PTHR30487">
    <property type="entry name" value="TYPE 4 PREPILIN-LIKE PROTEINS LEADER PEPTIDE-PROCESSING ENZYME"/>
    <property type="match status" value="1"/>
</dbReference>
<sequence>MWQTVIHTWAYAVLAVTLIVAAVTDVRTGKIYNAVTYPAVVVGLVGHTLVAVFAGDGYEGVLGPAGALGGLAVGFLPLFVAWRAGGIGGGDAKLMAAVGALTGVNFAVTALAYGLVVAALMAVGVMIQRRVVRQTFGRIGRFLYIGMLRGKPADPATAESPKIAFGLALCIGSAGAMVELFVRGRVMFEA</sequence>
<dbReference type="Pfam" id="PF01478">
    <property type="entry name" value="Peptidase_A24"/>
    <property type="match status" value="1"/>
</dbReference>
<dbReference type="Gene3D" id="1.20.120.1220">
    <property type="match status" value="1"/>
</dbReference>
<comment type="similarity">
    <text evidence="1">Belongs to the peptidase A24 family.</text>
</comment>
<dbReference type="GO" id="GO:0004190">
    <property type="term" value="F:aspartic-type endopeptidase activity"/>
    <property type="evidence" value="ECO:0007669"/>
    <property type="project" value="InterPro"/>
</dbReference>
<feature type="transmembrane region" description="Helical" evidence="2">
    <location>
        <begin position="35"/>
        <end position="55"/>
    </location>
</feature>
<dbReference type="InterPro" id="IPR050882">
    <property type="entry name" value="Prepilin_peptidase/N-MTase"/>
</dbReference>
<comment type="caution">
    <text evidence="4">The sequence shown here is derived from an EMBL/GenBank/DDBJ whole genome shotgun (WGS) entry which is preliminary data.</text>
</comment>
<dbReference type="AlphaFoldDB" id="A0A0F9U715"/>
<evidence type="ECO:0000256" key="1">
    <source>
        <dbReference type="ARBA" id="ARBA00005801"/>
    </source>
</evidence>
<feature type="transmembrane region" description="Helical" evidence="2">
    <location>
        <begin position="163"/>
        <end position="182"/>
    </location>
</feature>
<name>A0A0F9U715_9ZZZZ</name>